<gene>
    <name evidence="1" type="ORF">KL86DYS1_11070</name>
</gene>
<dbReference type="AlphaFoldDB" id="A0A212J427"/>
<name>A0A212J427_9BACT</name>
<sequence length="166" mass="19059">MKNIILIFLFTFAIHIYGQDSSKYEFKPKYSVVLSSETGEKMLNQCSRAIPQKVGKYFDLTDGDIVSLENNYKKILSIKATECCLQGWKIPKLDDYGFQYIGVIINNHKYIYINAFMIEGEDDFTSWYKDWKIRPIVICDGGDGFWGALFDIEKKSFSQLAVNGVG</sequence>
<protein>
    <submittedName>
        <fullName evidence="1">Uncharacterized protein</fullName>
    </submittedName>
</protein>
<organism evidence="1">
    <name type="scientific">uncultured Dysgonomonas sp</name>
    <dbReference type="NCBI Taxonomy" id="206096"/>
    <lineage>
        <taxon>Bacteria</taxon>
        <taxon>Pseudomonadati</taxon>
        <taxon>Bacteroidota</taxon>
        <taxon>Bacteroidia</taxon>
        <taxon>Bacteroidales</taxon>
        <taxon>Dysgonomonadaceae</taxon>
        <taxon>Dysgonomonas</taxon>
        <taxon>environmental samples</taxon>
    </lineage>
</organism>
<reference evidence="1" key="1">
    <citation type="submission" date="2016-04" db="EMBL/GenBank/DDBJ databases">
        <authorList>
            <person name="Evans L.H."/>
            <person name="Alamgir A."/>
            <person name="Owens N."/>
            <person name="Weber N.D."/>
            <person name="Virtaneva K."/>
            <person name="Barbian K."/>
            <person name="Babar A."/>
            <person name="Rosenke K."/>
        </authorList>
    </citation>
    <scope>NUCLEOTIDE SEQUENCE</scope>
    <source>
        <strain evidence="1">86-1</strain>
    </source>
</reference>
<dbReference type="EMBL" id="FLUM01000001">
    <property type="protein sequence ID" value="SBV94200.1"/>
    <property type="molecule type" value="Genomic_DNA"/>
</dbReference>
<evidence type="ECO:0000313" key="1">
    <source>
        <dbReference type="EMBL" id="SBV94200.1"/>
    </source>
</evidence>
<proteinExistence type="predicted"/>
<accession>A0A212J427</accession>
<dbReference type="RefSeq" id="WP_296938928.1">
    <property type="nucleotide sequence ID" value="NZ_LT599032.1"/>
</dbReference>